<evidence type="ECO:0000313" key="2">
    <source>
        <dbReference type="EMBL" id="GFD59472.1"/>
    </source>
</evidence>
<reference evidence="2" key="1">
    <citation type="journal article" date="2019" name="Sci. Rep.">
        <title>Draft genome of Tanacetum cinerariifolium, the natural source of mosquito coil.</title>
        <authorList>
            <person name="Yamashiro T."/>
            <person name="Shiraishi A."/>
            <person name="Satake H."/>
            <person name="Nakayama K."/>
        </authorList>
    </citation>
    <scope>NUCLEOTIDE SEQUENCE</scope>
</reference>
<protein>
    <submittedName>
        <fullName evidence="2">Uncharacterized protein</fullName>
    </submittedName>
</protein>
<sequence>IDEASPYSESLAQSTAWDNSSKRVTVTTGPNTSRWTISSPCLQPASKVGW</sequence>
<comment type="caution">
    <text evidence="2">The sequence shown here is derived from an EMBL/GenBank/DDBJ whole genome shotgun (WGS) entry which is preliminary data.</text>
</comment>
<gene>
    <name evidence="2" type="ORF">Tci_931441</name>
</gene>
<dbReference type="AlphaFoldDB" id="A0A699XHE4"/>
<proteinExistence type="predicted"/>
<feature type="non-terminal residue" evidence="2">
    <location>
        <position position="1"/>
    </location>
</feature>
<feature type="region of interest" description="Disordered" evidence="1">
    <location>
        <begin position="18"/>
        <end position="38"/>
    </location>
</feature>
<organism evidence="2">
    <name type="scientific">Tanacetum cinerariifolium</name>
    <name type="common">Dalmatian daisy</name>
    <name type="synonym">Chrysanthemum cinerariifolium</name>
    <dbReference type="NCBI Taxonomy" id="118510"/>
    <lineage>
        <taxon>Eukaryota</taxon>
        <taxon>Viridiplantae</taxon>
        <taxon>Streptophyta</taxon>
        <taxon>Embryophyta</taxon>
        <taxon>Tracheophyta</taxon>
        <taxon>Spermatophyta</taxon>
        <taxon>Magnoliopsida</taxon>
        <taxon>eudicotyledons</taxon>
        <taxon>Gunneridae</taxon>
        <taxon>Pentapetalae</taxon>
        <taxon>asterids</taxon>
        <taxon>campanulids</taxon>
        <taxon>Asterales</taxon>
        <taxon>Asteraceae</taxon>
        <taxon>Asteroideae</taxon>
        <taxon>Anthemideae</taxon>
        <taxon>Anthemidinae</taxon>
        <taxon>Tanacetum</taxon>
    </lineage>
</organism>
<evidence type="ECO:0000256" key="1">
    <source>
        <dbReference type="SAM" id="MobiDB-lite"/>
    </source>
</evidence>
<dbReference type="EMBL" id="BKCJ011865376">
    <property type="protein sequence ID" value="GFD59472.1"/>
    <property type="molecule type" value="Genomic_DNA"/>
</dbReference>
<accession>A0A699XHE4</accession>
<name>A0A699XHE4_TANCI</name>